<dbReference type="PANTHER" id="PTHR11049:SF16">
    <property type="entry name" value="PROTEIN VDLD"/>
    <property type="match status" value="1"/>
</dbReference>
<feature type="compositionally biased region" description="Basic and acidic residues" evidence="4">
    <location>
        <begin position="133"/>
        <end position="149"/>
    </location>
</feature>
<dbReference type="STRING" id="1631356.VV01_17325"/>
<name>A0A0L6CLC3_9MICO</name>
<dbReference type="Proteomes" id="UP000037397">
    <property type="component" value="Unassembled WGS sequence"/>
</dbReference>
<reference evidence="7" key="1">
    <citation type="submission" date="2015-03" db="EMBL/GenBank/DDBJ databases">
        <title>Luteipulveratus halotolerans sp. nov., a novel actinobacterium (Dermacoccaceae) from Sarawak, Malaysia.</title>
        <authorList>
            <person name="Juboi H."/>
            <person name="Basik A."/>
            <person name="Shamsul S.S."/>
            <person name="Arnold P."/>
            <person name="Schmitt E.K."/>
            <person name="Sanglier J.-J."/>
            <person name="Yeo T."/>
        </authorList>
    </citation>
    <scope>NUCLEOTIDE SEQUENCE [LARGE SCALE GENOMIC DNA]</scope>
    <source>
        <strain evidence="7">C296001</strain>
    </source>
</reference>
<dbReference type="CDD" id="cd03442">
    <property type="entry name" value="BFIT_BACH"/>
    <property type="match status" value="1"/>
</dbReference>
<dbReference type="GO" id="GO:0052816">
    <property type="term" value="F:long-chain fatty acyl-CoA hydrolase activity"/>
    <property type="evidence" value="ECO:0007669"/>
    <property type="project" value="TreeGrafter"/>
</dbReference>
<proteinExistence type="inferred from homology"/>
<feature type="domain" description="HotDog ACOT-type" evidence="5">
    <location>
        <begin position="10"/>
        <end position="123"/>
    </location>
</feature>
<dbReference type="FunFam" id="3.10.129.10:FF:000024">
    <property type="entry name" value="Acyl-CoA hydrolase"/>
    <property type="match status" value="1"/>
</dbReference>
<evidence type="ECO:0000256" key="1">
    <source>
        <dbReference type="ARBA" id="ARBA00010458"/>
    </source>
</evidence>
<dbReference type="InterPro" id="IPR040170">
    <property type="entry name" value="Cytosol_ACT"/>
</dbReference>
<dbReference type="InterPro" id="IPR033120">
    <property type="entry name" value="HOTDOG_ACOT"/>
</dbReference>
<gene>
    <name evidence="6" type="ORF">VV01_17325</name>
</gene>
<dbReference type="PANTHER" id="PTHR11049">
    <property type="entry name" value="ACYL COENZYME A THIOESTER HYDROLASE"/>
    <property type="match status" value="1"/>
</dbReference>
<sequence>MDESRTAAPSDTRVTLAHIMSAHDTNLLGTVHGGNIMKLVDDAAGTVAARYSGGAAVTASMDEMLFLSPVRVGDVVTVHAQVNWAGRTSMEVGTRVETTRWDELSAPVHVASAYLVMVAVDVEGKPRAVRALDPETDEDQRRHREAQIRREHRLARRAAIKESRLAG</sequence>
<evidence type="ECO:0000313" key="6">
    <source>
        <dbReference type="EMBL" id="KNX38509.1"/>
    </source>
</evidence>
<evidence type="ECO:0000259" key="5">
    <source>
        <dbReference type="PROSITE" id="PS51770"/>
    </source>
</evidence>
<dbReference type="InterPro" id="IPR029069">
    <property type="entry name" value="HotDog_dom_sf"/>
</dbReference>
<comment type="caution">
    <text evidence="6">The sequence shown here is derived from an EMBL/GenBank/DDBJ whole genome shotgun (WGS) entry which is preliminary data.</text>
</comment>
<comment type="similarity">
    <text evidence="1">Belongs to the acyl coenzyme A hydrolase family.</text>
</comment>
<feature type="region of interest" description="Disordered" evidence="4">
    <location>
        <begin position="133"/>
        <end position="153"/>
    </location>
</feature>
<evidence type="ECO:0000256" key="3">
    <source>
        <dbReference type="PROSITE-ProRule" id="PRU01106"/>
    </source>
</evidence>
<keyword evidence="7" id="KW-1185">Reference proteome</keyword>
<accession>A0A0L6CLC3</accession>
<dbReference type="AlphaFoldDB" id="A0A0L6CLC3"/>
<evidence type="ECO:0000256" key="4">
    <source>
        <dbReference type="SAM" id="MobiDB-lite"/>
    </source>
</evidence>
<dbReference type="PROSITE" id="PS51770">
    <property type="entry name" value="HOTDOG_ACOT"/>
    <property type="match status" value="1"/>
</dbReference>
<evidence type="ECO:0000313" key="7">
    <source>
        <dbReference type="Proteomes" id="UP000037397"/>
    </source>
</evidence>
<dbReference type="GO" id="GO:0005829">
    <property type="term" value="C:cytosol"/>
    <property type="evidence" value="ECO:0007669"/>
    <property type="project" value="TreeGrafter"/>
</dbReference>
<dbReference type="EMBL" id="LAIR01000002">
    <property type="protein sequence ID" value="KNX38509.1"/>
    <property type="molecule type" value="Genomic_DNA"/>
</dbReference>
<dbReference type="PATRIC" id="fig|1631356.3.peg.3448"/>
<keyword evidence="2 3" id="KW-0378">Hydrolase</keyword>
<dbReference type="SUPFAM" id="SSF54637">
    <property type="entry name" value="Thioesterase/thiol ester dehydrase-isomerase"/>
    <property type="match status" value="1"/>
</dbReference>
<evidence type="ECO:0000256" key="2">
    <source>
        <dbReference type="ARBA" id="ARBA00022801"/>
    </source>
</evidence>
<organism evidence="6 7">
    <name type="scientific">Luteipulveratus halotolerans</name>
    <dbReference type="NCBI Taxonomy" id="1631356"/>
    <lineage>
        <taxon>Bacteria</taxon>
        <taxon>Bacillati</taxon>
        <taxon>Actinomycetota</taxon>
        <taxon>Actinomycetes</taxon>
        <taxon>Micrococcales</taxon>
        <taxon>Dermacoccaceae</taxon>
        <taxon>Luteipulveratus</taxon>
    </lineage>
</organism>
<dbReference type="InterPro" id="IPR006683">
    <property type="entry name" value="Thioestr_dom"/>
</dbReference>
<dbReference type="GO" id="GO:0006637">
    <property type="term" value="P:acyl-CoA metabolic process"/>
    <property type="evidence" value="ECO:0007669"/>
    <property type="project" value="TreeGrafter"/>
</dbReference>
<dbReference type="OrthoDB" id="9809430at2"/>
<protein>
    <submittedName>
        <fullName evidence="6">Acyl-CoA hydrolase</fullName>
    </submittedName>
</protein>
<dbReference type="Gene3D" id="3.10.129.10">
    <property type="entry name" value="Hotdog Thioesterase"/>
    <property type="match status" value="1"/>
</dbReference>
<dbReference type="RefSeq" id="WP_050670981.1">
    <property type="nucleotide sequence ID" value="NZ_LAIR01000002.1"/>
</dbReference>
<dbReference type="Pfam" id="PF03061">
    <property type="entry name" value="4HBT"/>
    <property type="match status" value="1"/>
</dbReference>